<gene>
    <name evidence="2" type="ORF">MCOR_27258</name>
</gene>
<evidence type="ECO:0000313" key="2">
    <source>
        <dbReference type="EMBL" id="CAC5392319.1"/>
    </source>
</evidence>
<dbReference type="EMBL" id="CACVKT020004943">
    <property type="protein sequence ID" value="CAC5392319.1"/>
    <property type="molecule type" value="Genomic_DNA"/>
</dbReference>
<feature type="region of interest" description="Disordered" evidence="1">
    <location>
        <begin position="234"/>
        <end position="255"/>
    </location>
</feature>
<feature type="region of interest" description="Disordered" evidence="1">
    <location>
        <begin position="274"/>
        <end position="293"/>
    </location>
</feature>
<sequence>MVQQAGSVMSATCSDFTQNAWRKDLCSNCQRSRAEHSRAAVKENSPVPKKRTSVIIKTFGSSESENLKNLKSSLKSSFKGNNSHVKNTNVQFVSDFPDVIGHDGGIVNLYSDEENESVSDSDSVVEELSFTEEERSFVLQALENTIWNSEVDNLNSEKNKPAKTGQNSSREFEDIKILSLWKADRFKDLKDCDAIIPKRYGTFPLRSKSKKNYIDSVFDDDYLSSNMTRTKINSVSSVGSDNEKQDSDNEPSSPYKLLDINEILYSKFEDVQLTSKGGNDETECDNSPMENDDEFDPEEDFFDGFLDDLDLDSSSAGMQLVDMLNGVLAKYSDSDSFRGIEDHEIFPDLPIKLSRDKNSSGPPTLRAEDIKALKGSIKSTKEFNATLANIIKKQKKKPAPKPPTSPPPPPVHANQSKTSPVQTDQSKTLPLQNNKAKIDRQNSDSSLKKSSSSDQNFKEPKFGMVTVGKSIIDQGQEKPLSPKRSANVFEEPEQPAKVKPESKQKRGISGFFRNILKRGKDSLDQSDQNPVNSDSNLSKSSEVSNTSSSSGESYPSTGSDEAKTGSSKDQTKNSPEEKQSESVPKPDKVKSPPQKPVPTNPRGPRTSIIMYMSESFSERKEEQEGNDIINGKDSPKTDKKDLKTVSEQPTDIIKEKKPIVKPQTAPPPRPQTRPKPPPNPNKPTVSPQLSYDGKGSPRQSRKTSESSISNLEESPKHSDDNVVVRRRAKSPKRSTAPSRPAVIPVPGPDTKHSLFTKELEMRLSKNTEQTKVSVSPKSSLDGTLPKNIQEQKKVTKSNTDIISPKPLSRSSSENASPKNTIDRKSSLGPPPPSPMATSTTSIKDDNSLVKDRKSTLGAPPPSPMTTSTTSIKEEPSSKGQKSTLCQPQTSPMTSSTCSIKDDTKEVIPEGKEDHSDTSQQEVKQVEKIELPNKAQSRRSFLGKLNRKSKAPSRPQSSVKRTKSISDTQGSDLQPRKIDLSDISGPVMVTDPCGNTFPVSRRNTITIGEDPSMVSGGSTSSGSTNDKYDEWPDFSPLGSLDNLYEPIVPKEAPPPPPGKGDNSDTKTNTYDPLSEKIVDLSVSSEGYLEPVRTNPSHDSSKTGSKDVTKNNFKDKSSKIENRNVILASQPIYEEINGNDNERDELDDDLDAESMKTDVTELQNYISRNITVSPSSSFTESDTSSASGSLNRPRPLPRKRPKPIDSSVFEQPYIAMNRPSIGMSLNESQLRETVNLLTSANLQTLREIYTHYEKEFKKDNVNLNVTGSAGPLKWRDFDIYGKPVHRSERCIVYNAKLRSNQCSCQLMLLHSRPDISIVEHPSLLHPSVIFSDIVPHSYLTDDFIKTNQLLQYANKQPDLAKCFIAAGQFDITDNMNNHLASLEKIYDSATPSEEHLEILLFHVLQILSAISHCLEHGFSLGEANFRDVFVLAPGSRCHGNTIAFLPHQKQHDSSQVESICAYMEKYLAENLNYRAYSKGGKFHMGIFKIGKMLQCRRIESLAQVRCYIEFLLWGPKDTYFKGEMQRESNIEPKLSIWLETERANLVQFIAKERIMGLKELYSLKHFYQMKFLLKATAYMLSECVRNHLSE</sequence>
<feature type="compositionally biased region" description="Polar residues" evidence="1">
    <location>
        <begin position="766"/>
        <end position="781"/>
    </location>
</feature>
<feature type="compositionally biased region" description="Pro residues" evidence="1">
    <location>
        <begin position="400"/>
        <end position="411"/>
    </location>
</feature>
<feature type="compositionally biased region" description="Basic and acidic residues" evidence="1">
    <location>
        <begin position="713"/>
        <end position="723"/>
    </location>
</feature>
<evidence type="ECO:0000256" key="1">
    <source>
        <dbReference type="SAM" id="MobiDB-lite"/>
    </source>
</evidence>
<protein>
    <submittedName>
        <fullName evidence="2">Uncharacterized protein</fullName>
    </submittedName>
</protein>
<feature type="compositionally biased region" description="Polar residues" evidence="1">
    <location>
        <begin position="953"/>
        <end position="971"/>
    </location>
</feature>
<feature type="compositionally biased region" description="Basic and acidic residues" evidence="1">
    <location>
        <begin position="494"/>
        <end position="504"/>
    </location>
</feature>
<feature type="region of interest" description="Disordered" evidence="1">
    <location>
        <begin position="1082"/>
        <end position="1114"/>
    </location>
</feature>
<feature type="compositionally biased region" description="Low complexity" evidence="1">
    <location>
        <begin position="1171"/>
        <end position="1191"/>
    </location>
</feature>
<feature type="region of interest" description="Disordered" evidence="1">
    <location>
        <begin position="392"/>
        <end position="1069"/>
    </location>
</feature>
<feature type="compositionally biased region" description="Basic and acidic residues" evidence="1">
    <location>
        <begin position="749"/>
        <end position="765"/>
    </location>
</feature>
<feature type="region of interest" description="Disordered" evidence="1">
    <location>
        <begin position="1171"/>
        <end position="1205"/>
    </location>
</feature>
<feature type="compositionally biased region" description="Basic and acidic residues" evidence="1">
    <location>
        <begin position="899"/>
        <end position="916"/>
    </location>
</feature>
<dbReference type="OrthoDB" id="6096242at2759"/>
<feature type="compositionally biased region" description="Low complexity" evidence="1">
    <location>
        <begin position="443"/>
        <end position="454"/>
    </location>
</feature>
<keyword evidence="3" id="KW-1185">Reference proteome</keyword>
<feature type="compositionally biased region" description="Low complexity" evidence="1">
    <location>
        <begin position="530"/>
        <end position="559"/>
    </location>
</feature>
<feature type="compositionally biased region" description="Polar residues" evidence="1">
    <location>
        <begin position="413"/>
        <end position="435"/>
    </location>
</feature>
<dbReference type="Proteomes" id="UP000507470">
    <property type="component" value="Unassembled WGS sequence"/>
</dbReference>
<reference evidence="2 3" key="1">
    <citation type="submission" date="2020-06" db="EMBL/GenBank/DDBJ databases">
        <authorList>
            <person name="Li R."/>
            <person name="Bekaert M."/>
        </authorList>
    </citation>
    <scope>NUCLEOTIDE SEQUENCE [LARGE SCALE GENOMIC DNA]</scope>
    <source>
        <strain evidence="3">wild</strain>
    </source>
</reference>
<name>A0A6J8CB42_MYTCO</name>
<proteinExistence type="predicted"/>
<feature type="compositionally biased region" description="Polar residues" evidence="1">
    <location>
        <begin position="996"/>
        <end position="1005"/>
    </location>
</feature>
<feature type="compositionally biased region" description="Basic and acidic residues" evidence="1">
    <location>
        <begin position="569"/>
        <end position="590"/>
    </location>
</feature>
<accession>A0A6J8CB42</accession>
<organism evidence="2 3">
    <name type="scientific">Mytilus coruscus</name>
    <name type="common">Sea mussel</name>
    <dbReference type="NCBI Taxonomy" id="42192"/>
    <lineage>
        <taxon>Eukaryota</taxon>
        <taxon>Metazoa</taxon>
        <taxon>Spiralia</taxon>
        <taxon>Lophotrochozoa</taxon>
        <taxon>Mollusca</taxon>
        <taxon>Bivalvia</taxon>
        <taxon>Autobranchia</taxon>
        <taxon>Pteriomorphia</taxon>
        <taxon>Mytilida</taxon>
        <taxon>Mytiloidea</taxon>
        <taxon>Mytilidae</taxon>
        <taxon>Mytilinae</taxon>
        <taxon>Mytilus</taxon>
    </lineage>
</organism>
<evidence type="ECO:0000313" key="3">
    <source>
        <dbReference type="Proteomes" id="UP000507470"/>
    </source>
</evidence>
<feature type="compositionally biased region" description="Basic and acidic residues" evidence="1">
    <location>
        <begin position="842"/>
        <end position="854"/>
    </location>
</feature>
<feature type="compositionally biased region" description="Pro residues" evidence="1">
    <location>
        <begin position="664"/>
        <end position="681"/>
    </location>
</feature>
<feature type="compositionally biased region" description="Basic and acidic residues" evidence="1">
    <location>
        <begin position="1097"/>
        <end position="1114"/>
    </location>
</feature>
<feature type="compositionally biased region" description="Polar residues" evidence="1">
    <location>
        <begin position="808"/>
        <end position="819"/>
    </location>
</feature>
<feature type="compositionally biased region" description="Polar residues" evidence="1">
    <location>
        <begin position="877"/>
        <end position="898"/>
    </location>
</feature>
<feature type="compositionally biased region" description="Acidic residues" evidence="1">
    <location>
        <begin position="280"/>
        <end position="293"/>
    </location>
</feature>
<feature type="compositionally biased region" description="Basic and acidic residues" evidence="1">
    <location>
        <begin position="633"/>
        <end position="644"/>
    </location>
</feature>
<feature type="compositionally biased region" description="Low complexity" evidence="1">
    <location>
        <begin position="1014"/>
        <end position="1023"/>
    </location>
</feature>